<evidence type="ECO:0000313" key="2">
    <source>
        <dbReference type="Proteomes" id="UP000799755"/>
    </source>
</evidence>
<organism evidence="1 2">
    <name type="scientific">Lindgomyces ingoldianus</name>
    <dbReference type="NCBI Taxonomy" id="673940"/>
    <lineage>
        <taxon>Eukaryota</taxon>
        <taxon>Fungi</taxon>
        <taxon>Dikarya</taxon>
        <taxon>Ascomycota</taxon>
        <taxon>Pezizomycotina</taxon>
        <taxon>Dothideomycetes</taxon>
        <taxon>Pleosporomycetidae</taxon>
        <taxon>Pleosporales</taxon>
        <taxon>Lindgomycetaceae</taxon>
        <taxon>Lindgomyces</taxon>
    </lineage>
</organism>
<sequence>MFPIAQFCPLTTPQSFFVVYLLLLLFFVSFVQKPWSTFDRHKRNHVLSKIPGPKMASFTRVWILKNVYSYSLAEKCAETARTYGSVVRIGPNHVLISDPADIRKVLAVGSSYTRGPWFDALRLHHDETNIVCERDPERHQRKRNIYSAALLGKGMQKFESTIDEHVRTWMEQIHEQHIPNSKVACDIITSFRYLAVDAVSHLILGTPFGSLKAKTDVHKFIEVFNAGTRVQTCLSVIPELKSLLVMLSHIPVLGGFLAPVPGDGTPIGTVLAAIQDPVKERFAKRGPRVEMLDSFIERGLVEQEAIGDLLLILSAGVETTTNALGAIIYLIVSTPGVQLKLQKEIKSLALSDDAFPARESTIKRAPYFRACVSEGLRLYPPSFQLRERMAPPSGDTLGGYFIPGGTFIGINSKAAQLNDVFGKDVEVFRPERWLASDSERTTSMKRNLELVWNHGSTKCLGMNIATMELTKCIFEVSYLG</sequence>
<gene>
    <name evidence="1" type="ORF">BDR25DRAFT_365676</name>
</gene>
<comment type="caution">
    <text evidence="1">The sequence shown here is derived from an EMBL/GenBank/DDBJ whole genome shotgun (WGS) entry which is preliminary data.</text>
</comment>
<reference evidence="1" key="1">
    <citation type="journal article" date="2020" name="Stud. Mycol.">
        <title>101 Dothideomycetes genomes: a test case for predicting lifestyles and emergence of pathogens.</title>
        <authorList>
            <person name="Haridas S."/>
            <person name="Albert R."/>
            <person name="Binder M."/>
            <person name="Bloem J."/>
            <person name="Labutti K."/>
            <person name="Salamov A."/>
            <person name="Andreopoulos B."/>
            <person name="Baker S."/>
            <person name="Barry K."/>
            <person name="Bills G."/>
            <person name="Bluhm B."/>
            <person name="Cannon C."/>
            <person name="Castanera R."/>
            <person name="Culley D."/>
            <person name="Daum C."/>
            <person name="Ezra D."/>
            <person name="Gonzalez J."/>
            <person name="Henrissat B."/>
            <person name="Kuo A."/>
            <person name="Liang C."/>
            <person name="Lipzen A."/>
            <person name="Lutzoni F."/>
            <person name="Magnuson J."/>
            <person name="Mondo S."/>
            <person name="Nolan M."/>
            <person name="Ohm R."/>
            <person name="Pangilinan J."/>
            <person name="Park H.-J."/>
            <person name="Ramirez L."/>
            <person name="Alfaro M."/>
            <person name="Sun H."/>
            <person name="Tritt A."/>
            <person name="Yoshinaga Y."/>
            <person name="Zwiers L.-H."/>
            <person name="Turgeon B."/>
            <person name="Goodwin S."/>
            <person name="Spatafora J."/>
            <person name="Crous P."/>
            <person name="Grigoriev I."/>
        </authorList>
    </citation>
    <scope>NUCLEOTIDE SEQUENCE</scope>
    <source>
        <strain evidence="1">ATCC 200398</strain>
    </source>
</reference>
<keyword evidence="2" id="KW-1185">Reference proteome</keyword>
<proteinExistence type="predicted"/>
<accession>A0ACB6RGM6</accession>
<dbReference type="EMBL" id="MU003492">
    <property type="protein sequence ID" value="KAF2478409.1"/>
    <property type="molecule type" value="Genomic_DNA"/>
</dbReference>
<evidence type="ECO:0000313" key="1">
    <source>
        <dbReference type="EMBL" id="KAF2478409.1"/>
    </source>
</evidence>
<dbReference type="Proteomes" id="UP000799755">
    <property type="component" value="Unassembled WGS sequence"/>
</dbReference>
<name>A0ACB6RGM6_9PLEO</name>
<protein>
    <submittedName>
        <fullName evidence="1">Benzoate 4-monooxygenase cytochrome P450</fullName>
    </submittedName>
</protein>